<organism evidence="1 2">
    <name type="scientific">candidate division KSB3 bacterium</name>
    <dbReference type="NCBI Taxonomy" id="2044937"/>
    <lineage>
        <taxon>Bacteria</taxon>
        <taxon>candidate division KSB3</taxon>
    </lineage>
</organism>
<dbReference type="Pfam" id="PF01547">
    <property type="entry name" value="SBP_bac_1"/>
    <property type="match status" value="1"/>
</dbReference>
<dbReference type="InterPro" id="IPR050490">
    <property type="entry name" value="Bact_solute-bd_prot1"/>
</dbReference>
<evidence type="ECO:0000313" key="2">
    <source>
        <dbReference type="Proteomes" id="UP000649604"/>
    </source>
</evidence>
<reference evidence="1" key="1">
    <citation type="submission" date="2019-11" db="EMBL/GenBank/DDBJ databases">
        <title>Microbial mats filling the niche in hypersaline microbial mats.</title>
        <authorList>
            <person name="Wong H.L."/>
            <person name="Macleod F.I."/>
            <person name="White R.A. III"/>
            <person name="Burns B.P."/>
        </authorList>
    </citation>
    <scope>NUCLEOTIDE SEQUENCE</scope>
    <source>
        <strain evidence="1">Rbin_158</strain>
    </source>
</reference>
<comment type="caution">
    <text evidence="1">The sequence shown here is derived from an EMBL/GenBank/DDBJ whole genome shotgun (WGS) entry which is preliminary data.</text>
</comment>
<dbReference type="SUPFAM" id="SSF53850">
    <property type="entry name" value="Periplasmic binding protein-like II"/>
    <property type="match status" value="1"/>
</dbReference>
<dbReference type="PANTHER" id="PTHR43649">
    <property type="entry name" value="ARABINOSE-BINDING PROTEIN-RELATED"/>
    <property type="match status" value="1"/>
</dbReference>
<dbReference type="EMBL" id="WJJP01000474">
    <property type="protein sequence ID" value="MBD3325814.1"/>
    <property type="molecule type" value="Genomic_DNA"/>
</dbReference>
<evidence type="ECO:0000313" key="1">
    <source>
        <dbReference type="EMBL" id="MBD3325814.1"/>
    </source>
</evidence>
<dbReference type="AlphaFoldDB" id="A0A9D5Q6G3"/>
<gene>
    <name evidence="1" type="ORF">GF339_14610</name>
</gene>
<dbReference type="InterPro" id="IPR006059">
    <property type="entry name" value="SBP"/>
</dbReference>
<protein>
    <submittedName>
        <fullName evidence="1">Extracellular solute-binding protein</fullName>
    </submittedName>
</protein>
<dbReference type="PANTHER" id="PTHR43649:SF12">
    <property type="entry name" value="DIACETYLCHITOBIOSE BINDING PROTEIN DASA"/>
    <property type="match status" value="1"/>
</dbReference>
<dbReference type="Gene3D" id="3.40.190.10">
    <property type="entry name" value="Periplasmic binding protein-like II"/>
    <property type="match status" value="2"/>
</dbReference>
<accession>A0A9D5Q6G3</accession>
<dbReference type="Proteomes" id="UP000649604">
    <property type="component" value="Unassembled WGS sequence"/>
</dbReference>
<name>A0A9D5Q6G3_9BACT</name>
<sequence length="413" mass="45165">MIGLLGLISVQEGLAAEHKIVIAGRDGTYGEALQVAVDAYKEQNPDVEIELLKLPYAGLMDKVVIDLKESTGAYDLLMMDDTWVTGFGSANWLTNLTQLYQDKDMELDPDFVGAAVDAARYPYERGTAPVYGLPFVGNVELFVYREDLFEKHGLTAPPQTWDDVLNAAKTVAEQEEGVYGVVFRGTKGNPITSGFLPIFWAFGAEIIDAEGKPAVNSPEGIAALKFFLELANYAPEEVAVYNSSEVRDALLSGGGAIATEVWPAWVPDLDNPEKSKVVGKIAVTVHPGQATDPSPMIGVWHLAIPEASTRKDLALDFLQFTTSQAMQKRLALEVGLPPTRASVYTDADVVEKYRWYPTQLEALKASKVRPRLPEWLEMDVKIGTYLNLALVGDMTPEEALNELNAEIADILGQ</sequence>
<proteinExistence type="predicted"/>
<dbReference type="CDD" id="cd14750">
    <property type="entry name" value="PBP2_TMBP"/>
    <property type="match status" value="1"/>
</dbReference>